<feature type="region of interest" description="Disordered" evidence="1">
    <location>
        <begin position="212"/>
        <end position="282"/>
    </location>
</feature>
<organism evidence="2 3">
    <name type="scientific">Salinisphaera orenii YIM 95161</name>
    <dbReference type="NCBI Taxonomy" id="1051139"/>
    <lineage>
        <taxon>Bacteria</taxon>
        <taxon>Pseudomonadati</taxon>
        <taxon>Pseudomonadota</taxon>
        <taxon>Gammaproteobacteria</taxon>
        <taxon>Salinisphaerales</taxon>
        <taxon>Salinisphaeraceae</taxon>
        <taxon>Salinisphaera</taxon>
    </lineage>
</organism>
<reference evidence="2 3" key="1">
    <citation type="submission" date="2013-10" db="EMBL/GenBank/DDBJ databases">
        <title>Salinisphaera halophila YIM 95161 Genome Sequencing.</title>
        <authorList>
            <person name="Lai Q."/>
            <person name="Li C."/>
            <person name="Shao Z."/>
        </authorList>
    </citation>
    <scope>NUCLEOTIDE SEQUENCE [LARGE SCALE GENOMIC DNA]</scope>
    <source>
        <strain evidence="2 3">YIM 95161</strain>
    </source>
</reference>
<sequence length="282" mass="30292">MTASGHIGVVRFGFGAIAGAAQPELERLPVDCGDDLEGQQRPRQRGPQQGGGGQRSALAGQRGGDAQRLTAVVVQPDTHAQALVGIQKMKAIAAVTIEKGRDVKPLGLVRRDLRTHRRTLGVEYVEVMLAESVVDLGDDRAQPAVGVLAVEQAERIEAIAEHPRHRQQAHAAAGQGHAAIGQQCLQPRPQRTAVVRAMVGVVERQPVETIAREQRRGRAGGVDRVDVQQQVPRPVAETIARRARPPVHDAGNVERVCRHHRRQATRAPSPSATRTAAARPSS</sequence>
<proteinExistence type="predicted"/>
<feature type="region of interest" description="Disordered" evidence="1">
    <location>
        <begin position="30"/>
        <end position="61"/>
    </location>
</feature>
<gene>
    <name evidence="2" type="ORF">SAHL_08855</name>
</gene>
<evidence type="ECO:0000313" key="2">
    <source>
        <dbReference type="EMBL" id="ROO29626.1"/>
    </source>
</evidence>
<evidence type="ECO:0000256" key="1">
    <source>
        <dbReference type="SAM" id="MobiDB-lite"/>
    </source>
</evidence>
<feature type="compositionally biased region" description="Low complexity" evidence="1">
    <location>
        <begin position="265"/>
        <end position="282"/>
    </location>
</feature>
<name>A0A423PVI3_9GAMM</name>
<comment type="caution">
    <text evidence="2">The sequence shown here is derived from an EMBL/GenBank/DDBJ whole genome shotgun (WGS) entry which is preliminary data.</text>
</comment>
<accession>A0A423PVI3</accession>
<dbReference type="AlphaFoldDB" id="A0A423PVI3"/>
<dbReference type="EMBL" id="AYKF01000079">
    <property type="protein sequence ID" value="ROO29626.1"/>
    <property type="molecule type" value="Genomic_DNA"/>
</dbReference>
<dbReference type="Proteomes" id="UP000285123">
    <property type="component" value="Unassembled WGS sequence"/>
</dbReference>
<protein>
    <submittedName>
        <fullName evidence="2">Uncharacterized protein</fullName>
    </submittedName>
</protein>
<feature type="compositionally biased region" description="Basic and acidic residues" evidence="1">
    <location>
        <begin position="212"/>
        <end position="226"/>
    </location>
</feature>
<evidence type="ECO:0000313" key="3">
    <source>
        <dbReference type="Proteomes" id="UP000285123"/>
    </source>
</evidence>